<proteinExistence type="inferred from homology"/>
<name>A0A6J7PSP1_9ZZZZ</name>
<dbReference type="EMBL" id="CAFBLT010000001">
    <property type="protein sequence ID" value="CAB4872844.1"/>
    <property type="molecule type" value="Genomic_DNA"/>
</dbReference>
<evidence type="ECO:0000313" key="5">
    <source>
        <dbReference type="EMBL" id="CAB4872844.1"/>
    </source>
</evidence>
<evidence type="ECO:0000313" key="6">
    <source>
        <dbReference type="EMBL" id="CAB5008336.1"/>
    </source>
</evidence>
<evidence type="ECO:0000313" key="4">
    <source>
        <dbReference type="EMBL" id="CAB4817106.1"/>
    </source>
</evidence>
<dbReference type="Gene3D" id="3.40.50.150">
    <property type="entry name" value="Vaccinia Virus protein VP39"/>
    <property type="match status" value="1"/>
</dbReference>
<evidence type="ECO:0000256" key="2">
    <source>
        <dbReference type="ARBA" id="ARBA00022552"/>
    </source>
</evidence>
<gene>
    <name evidence="4" type="ORF">UFOPK3164_00149</name>
    <name evidence="5" type="ORF">UFOPK3427_00920</name>
    <name evidence="6" type="ORF">UFOPK4112_00165</name>
</gene>
<sequence>MGHGSSAHVTEILARSRALGFLGPTTLDLQIEHARGFAAALAAQGVDSPASVIDLGSGGGLPGLVLSEIWPEARIILMDGSVRRCEFLSEVIEEFGLSEHVSVLAGRAEDLGHREDLRGAIDVVVARSFGPPAVTAECGAPFLVEGGALVVSEPPEGRAERWPAEGVATLGLGPAASVVEGSHFVVLRQAALCPERYPRRVGVPAKRPIF</sequence>
<dbReference type="AlphaFoldDB" id="A0A6J7PSP1"/>
<evidence type="ECO:0000256" key="1">
    <source>
        <dbReference type="ARBA" id="ARBA00022490"/>
    </source>
</evidence>
<organism evidence="6">
    <name type="scientific">freshwater metagenome</name>
    <dbReference type="NCBI Taxonomy" id="449393"/>
    <lineage>
        <taxon>unclassified sequences</taxon>
        <taxon>metagenomes</taxon>
        <taxon>ecological metagenomes</taxon>
    </lineage>
</organism>
<keyword evidence="1" id="KW-0963">Cytoplasm</keyword>
<dbReference type="Pfam" id="PF02527">
    <property type="entry name" value="GidB"/>
    <property type="match status" value="1"/>
</dbReference>
<dbReference type="EMBL" id="CAFBPM010000001">
    <property type="protein sequence ID" value="CAB5008336.1"/>
    <property type="molecule type" value="Genomic_DNA"/>
</dbReference>
<dbReference type="EMBL" id="CAFABE010000004">
    <property type="protein sequence ID" value="CAB4817106.1"/>
    <property type="molecule type" value="Genomic_DNA"/>
</dbReference>
<protein>
    <submittedName>
        <fullName evidence="6">Unannotated protein</fullName>
    </submittedName>
</protein>
<dbReference type="GO" id="GO:0070043">
    <property type="term" value="F:rRNA (guanine-N7-)-methyltransferase activity"/>
    <property type="evidence" value="ECO:0007669"/>
    <property type="project" value="TreeGrafter"/>
</dbReference>
<dbReference type="SUPFAM" id="SSF53335">
    <property type="entry name" value="S-adenosyl-L-methionine-dependent methyltransferases"/>
    <property type="match status" value="1"/>
</dbReference>
<dbReference type="HAMAP" id="MF_00074">
    <property type="entry name" value="16SrRNA_methyltr_G"/>
    <property type="match status" value="1"/>
</dbReference>
<keyword evidence="3" id="KW-0808">Transferase</keyword>
<keyword evidence="2" id="KW-0698">rRNA processing</keyword>
<accession>A0A6J7PSP1</accession>
<dbReference type="InterPro" id="IPR029063">
    <property type="entry name" value="SAM-dependent_MTases_sf"/>
</dbReference>
<dbReference type="GO" id="GO:0005829">
    <property type="term" value="C:cytosol"/>
    <property type="evidence" value="ECO:0007669"/>
    <property type="project" value="TreeGrafter"/>
</dbReference>
<reference evidence="6" key="1">
    <citation type="submission" date="2020-05" db="EMBL/GenBank/DDBJ databases">
        <authorList>
            <person name="Chiriac C."/>
            <person name="Salcher M."/>
            <person name="Ghai R."/>
            <person name="Kavagutti S V."/>
        </authorList>
    </citation>
    <scope>NUCLEOTIDE SEQUENCE</scope>
</reference>
<evidence type="ECO:0000256" key="3">
    <source>
        <dbReference type="ARBA" id="ARBA00022679"/>
    </source>
</evidence>
<dbReference type="PANTHER" id="PTHR31760:SF0">
    <property type="entry name" value="S-ADENOSYL-L-METHIONINE-DEPENDENT METHYLTRANSFERASES SUPERFAMILY PROTEIN"/>
    <property type="match status" value="1"/>
</dbReference>
<dbReference type="InterPro" id="IPR003682">
    <property type="entry name" value="rRNA_ssu_MeTfrase_G"/>
</dbReference>
<dbReference type="PANTHER" id="PTHR31760">
    <property type="entry name" value="S-ADENOSYL-L-METHIONINE-DEPENDENT METHYLTRANSFERASES SUPERFAMILY PROTEIN"/>
    <property type="match status" value="1"/>
</dbReference>